<dbReference type="Proteomes" id="UP000019146">
    <property type="component" value="Chromosome 1"/>
</dbReference>
<organism evidence="2 3">
    <name type="scientific">Paraburkholderia caribensis MBA4</name>
    <dbReference type="NCBI Taxonomy" id="1323664"/>
    <lineage>
        <taxon>Bacteria</taxon>
        <taxon>Pseudomonadati</taxon>
        <taxon>Pseudomonadota</taxon>
        <taxon>Betaproteobacteria</taxon>
        <taxon>Burkholderiales</taxon>
        <taxon>Burkholderiaceae</taxon>
        <taxon>Paraburkholderia</taxon>
    </lineage>
</organism>
<name>A0A0P0R8X7_9BURK</name>
<accession>A0A0P0R8X7</accession>
<gene>
    <name evidence="2" type="ORF">K788_0006576</name>
</gene>
<feature type="region of interest" description="Disordered" evidence="1">
    <location>
        <begin position="1"/>
        <end position="28"/>
    </location>
</feature>
<sequence>MGVGVRGESEGSPGDAPDHPVAVSPGVRAAGCSIVEGRAAGQ</sequence>
<dbReference type="AlphaFoldDB" id="A0A0P0R8X7"/>
<protein>
    <submittedName>
        <fullName evidence="2">Uncharacterized protein</fullName>
    </submittedName>
</protein>
<evidence type="ECO:0000256" key="1">
    <source>
        <dbReference type="SAM" id="MobiDB-lite"/>
    </source>
</evidence>
<proteinExistence type="predicted"/>
<dbReference type="EMBL" id="CP012746">
    <property type="protein sequence ID" value="ALL64508.1"/>
    <property type="molecule type" value="Genomic_DNA"/>
</dbReference>
<reference evidence="2 3" key="1">
    <citation type="journal article" date="2014" name="Genome Announc.">
        <title>Draft Genome Sequence of the Haloacid-Degrading Burkholderia caribensis Strain MBA4.</title>
        <authorList>
            <person name="Pan Y."/>
            <person name="Kong K.F."/>
            <person name="Tsang J.S."/>
        </authorList>
    </citation>
    <scope>NUCLEOTIDE SEQUENCE [LARGE SCALE GENOMIC DNA]</scope>
    <source>
        <strain evidence="2 3">MBA4</strain>
    </source>
</reference>
<dbReference type="KEGG" id="bcai:K788_0006576"/>
<evidence type="ECO:0000313" key="3">
    <source>
        <dbReference type="Proteomes" id="UP000019146"/>
    </source>
</evidence>
<evidence type="ECO:0000313" key="2">
    <source>
        <dbReference type="EMBL" id="ALL64508.1"/>
    </source>
</evidence>